<dbReference type="InterPro" id="IPR005838">
    <property type="entry name" value="T3SS_IM_P"/>
</dbReference>
<dbReference type="Pfam" id="PF00813">
    <property type="entry name" value="FliP"/>
    <property type="match status" value="1"/>
</dbReference>
<dbReference type="PANTHER" id="PTHR30587">
    <property type="entry name" value="FLAGELLAR BIOSYNTHETIC PROTEIN FLIP"/>
    <property type="match status" value="1"/>
</dbReference>
<dbReference type="RefSeq" id="WP_176062366.1">
    <property type="nucleotide sequence ID" value="NZ_BJTG01000001.1"/>
</dbReference>
<evidence type="ECO:0000256" key="3">
    <source>
        <dbReference type="ARBA" id="ARBA00022475"/>
    </source>
</evidence>
<proteinExistence type="inferred from homology"/>
<evidence type="ECO:0000256" key="5">
    <source>
        <dbReference type="ARBA" id="ARBA00022989"/>
    </source>
</evidence>
<evidence type="ECO:0000313" key="8">
    <source>
        <dbReference type="EMBL" id="GEJ55575.1"/>
    </source>
</evidence>
<keyword evidence="5 7" id="KW-1133">Transmembrane helix</keyword>
<sequence length="225" mass="23287">MTPLALAAPPAGLAERPADLLVLLGAAALVPAGLVVLTSFLKMAVVLSLTRSALGAPQIPPSSAVTGLALLLTLVVMAPVAEESWRLARAVPAGGIDRTLEAAAAAAEPLRGFLGRFARPDDRETFLELARRARPPGGRAAVGGTDFAVLAPAFVVSELRRAFTIGFLVFLPFLVVDLLAANVLLALGLTQLSPTTVALPFKLLLFVAVDGWKLVARGLVLGYLA</sequence>
<keyword evidence="3" id="KW-1003">Cell membrane</keyword>
<comment type="caution">
    <text evidence="8">The sequence shown here is derived from an EMBL/GenBank/DDBJ whole genome shotgun (WGS) entry which is preliminary data.</text>
</comment>
<dbReference type="GO" id="GO:0009306">
    <property type="term" value="P:protein secretion"/>
    <property type="evidence" value="ECO:0007669"/>
    <property type="project" value="InterPro"/>
</dbReference>
<name>A0A7I9VGV3_9BACT</name>
<evidence type="ECO:0000256" key="4">
    <source>
        <dbReference type="ARBA" id="ARBA00022692"/>
    </source>
</evidence>
<evidence type="ECO:0000256" key="2">
    <source>
        <dbReference type="ARBA" id="ARBA00006257"/>
    </source>
</evidence>
<evidence type="ECO:0000256" key="7">
    <source>
        <dbReference type="SAM" id="Phobius"/>
    </source>
</evidence>
<feature type="transmembrane region" description="Helical" evidence="7">
    <location>
        <begin position="201"/>
        <end position="224"/>
    </location>
</feature>
<comment type="similarity">
    <text evidence="2">Belongs to the FliP/MopC/SpaP family.</text>
</comment>
<accession>A0A7I9VGV3</accession>
<reference evidence="9" key="1">
    <citation type="journal article" date="2020" name="Appl. Environ. Microbiol.">
        <title>Diazotrophic Anaeromyxobacter Isolates from Soils.</title>
        <authorList>
            <person name="Masuda Y."/>
            <person name="Yamanaka H."/>
            <person name="Xu Z.X."/>
            <person name="Shiratori Y."/>
            <person name="Aono T."/>
            <person name="Amachi S."/>
            <person name="Senoo K."/>
            <person name="Itoh H."/>
        </authorList>
    </citation>
    <scope>NUCLEOTIDE SEQUENCE [LARGE SCALE GENOMIC DNA]</scope>
    <source>
        <strain evidence="9">R267</strain>
    </source>
</reference>
<feature type="transmembrane region" description="Helical" evidence="7">
    <location>
        <begin position="167"/>
        <end position="189"/>
    </location>
</feature>
<evidence type="ECO:0000256" key="6">
    <source>
        <dbReference type="ARBA" id="ARBA00023136"/>
    </source>
</evidence>
<dbReference type="EMBL" id="BJTG01000001">
    <property type="protein sequence ID" value="GEJ55575.1"/>
    <property type="molecule type" value="Genomic_DNA"/>
</dbReference>
<feature type="transmembrane region" description="Helical" evidence="7">
    <location>
        <begin position="20"/>
        <end position="41"/>
    </location>
</feature>
<dbReference type="PROSITE" id="PS01061">
    <property type="entry name" value="FLIP_2"/>
    <property type="match status" value="1"/>
</dbReference>
<dbReference type="GO" id="GO:0005886">
    <property type="term" value="C:plasma membrane"/>
    <property type="evidence" value="ECO:0007669"/>
    <property type="project" value="UniProtKB-SubCell"/>
</dbReference>
<keyword evidence="4 7" id="KW-0812">Transmembrane</keyword>
<dbReference type="AlphaFoldDB" id="A0A7I9VGV3"/>
<organism evidence="8 9">
    <name type="scientific">Anaeromyxobacter diazotrophicus</name>
    <dbReference type="NCBI Taxonomy" id="2590199"/>
    <lineage>
        <taxon>Bacteria</taxon>
        <taxon>Pseudomonadati</taxon>
        <taxon>Myxococcota</taxon>
        <taxon>Myxococcia</taxon>
        <taxon>Myxococcales</taxon>
        <taxon>Cystobacterineae</taxon>
        <taxon>Anaeromyxobacteraceae</taxon>
        <taxon>Anaeromyxobacter</taxon>
    </lineage>
</organism>
<comment type="subcellular location">
    <subcellularLocation>
        <location evidence="1">Cell membrane</location>
        <topology evidence="1">Multi-pass membrane protein</topology>
    </subcellularLocation>
</comment>
<evidence type="ECO:0000256" key="1">
    <source>
        <dbReference type="ARBA" id="ARBA00004651"/>
    </source>
</evidence>
<dbReference type="Proteomes" id="UP000503640">
    <property type="component" value="Unassembled WGS sequence"/>
</dbReference>
<dbReference type="PRINTS" id="PR01302">
    <property type="entry name" value="TYPE3IMPPROT"/>
</dbReference>
<keyword evidence="9" id="KW-1185">Reference proteome</keyword>
<gene>
    <name evidence="8" type="ORF">AMYX_03160</name>
</gene>
<keyword evidence="6 7" id="KW-0472">Membrane</keyword>
<protein>
    <submittedName>
        <fullName evidence="8">Putative translocation protein y4yL</fullName>
    </submittedName>
</protein>
<dbReference type="NCBIfam" id="NF009438">
    <property type="entry name" value="PRK12797.1"/>
    <property type="match status" value="1"/>
</dbReference>
<evidence type="ECO:0000313" key="9">
    <source>
        <dbReference type="Proteomes" id="UP000503640"/>
    </source>
</evidence>
<dbReference type="PANTHER" id="PTHR30587:SF2">
    <property type="entry name" value="SURFACE PRESENTATION OF ANTIGENS PROTEIN SPAP"/>
    <property type="match status" value="1"/>
</dbReference>